<dbReference type="EMBL" id="CM055763">
    <property type="protein sequence ID" value="KAJ7985358.1"/>
    <property type="molecule type" value="Genomic_DNA"/>
</dbReference>
<reference evidence="1" key="1">
    <citation type="submission" date="2021-05" db="EMBL/GenBank/DDBJ databases">
        <authorList>
            <person name="Pan Q."/>
            <person name="Jouanno E."/>
            <person name="Zahm M."/>
            <person name="Klopp C."/>
            <person name="Cabau C."/>
            <person name="Louis A."/>
            <person name="Berthelot C."/>
            <person name="Parey E."/>
            <person name="Roest Crollius H."/>
            <person name="Montfort J."/>
            <person name="Robinson-Rechavi M."/>
            <person name="Bouchez O."/>
            <person name="Lampietro C."/>
            <person name="Lopez Roques C."/>
            <person name="Donnadieu C."/>
            <person name="Postlethwait J."/>
            <person name="Bobe J."/>
            <person name="Dillon D."/>
            <person name="Chandos A."/>
            <person name="von Hippel F."/>
            <person name="Guiguen Y."/>
        </authorList>
    </citation>
    <scope>NUCLEOTIDE SEQUENCE</scope>
    <source>
        <strain evidence="1">YG-Jan2019</strain>
    </source>
</reference>
<sequence length="346" mass="37955">MEVDIVSHSLHLLETLKESYENNKLADVKDAVEDLLIGRINLAVAGNREPEKAAFLNTLRGLGPEDEGATPSPCPTPLDELAVYPNPKHPDFQLWDLPPPHTASFNLEGRPARRRGTRCIFALLASETDTEKVLEERRKASLEVLKAHGVALPKVFLVRPNFLEQLDFPGLLEEMERDLLEIRAHALLLALPTLYPALVTRKREAFKALSWAAAALSGGVSAIPVPLVASMVGVRILTKARASLSLDDESVERLAEQRSMEAVQLKALRKCSLSVEVTKGEVKLRLAAAEKELTTNTTLLMDMAMPRPAGRSFSVMLQALNRAIDEMAALISHLIFNRLSGVGSRG</sequence>
<dbReference type="Proteomes" id="UP001157502">
    <property type="component" value="Chromosome 36"/>
</dbReference>
<organism evidence="1 2">
    <name type="scientific">Dallia pectoralis</name>
    <name type="common">Alaska blackfish</name>
    <dbReference type="NCBI Taxonomy" id="75939"/>
    <lineage>
        <taxon>Eukaryota</taxon>
        <taxon>Metazoa</taxon>
        <taxon>Chordata</taxon>
        <taxon>Craniata</taxon>
        <taxon>Vertebrata</taxon>
        <taxon>Euteleostomi</taxon>
        <taxon>Actinopterygii</taxon>
        <taxon>Neopterygii</taxon>
        <taxon>Teleostei</taxon>
        <taxon>Protacanthopterygii</taxon>
        <taxon>Esociformes</taxon>
        <taxon>Umbridae</taxon>
        <taxon>Dallia</taxon>
    </lineage>
</organism>
<comment type="caution">
    <text evidence="1">The sequence shown here is derived from an EMBL/GenBank/DDBJ whole genome shotgun (WGS) entry which is preliminary data.</text>
</comment>
<protein>
    <submittedName>
        <fullName evidence="1">Uncharacterized protein</fullName>
    </submittedName>
</protein>
<name>A0ACC2F1S5_DALPE</name>
<keyword evidence="2" id="KW-1185">Reference proteome</keyword>
<evidence type="ECO:0000313" key="1">
    <source>
        <dbReference type="EMBL" id="KAJ7985358.1"/>
    </source>
</evidence>
<accession>A0ACC2F1S5</accession>
<evidence type="ECO:0000313" key="2">
    <source>
        <dbReference type="Proteomes" id="UP001157502"/>
    </source>
</evidence>
<proteinExistence type="predicted"/>
<gene>
    <name evidence="1" type="ORF">DPEC_G00351240</name>
</gene>